<dbReference type="InterPro" id="IPR039145">
    <property type="entry name" value="Ribosomal_mL40_metazoa/plant"/>
</dbReference>
<dbReference type="Pfam" id="PF09812">
    <property type="entry name" value="MRP-L28"/>
    <property type="match status" value="1"/>
</dbReference>
<dbReference type="Gene3D" id="6.10.250.3440">
    <property type="match status" value="1"/>
</dbReference>
<sequence length="190" mass="22120">MFHLKSLASSIRVIGQRSLENGFHTSAACSSVFMKRQKKIDPEIAKVREIRKRKKLEREIREMQKHSKKVKPVDEIALDIKSAKNIHERTRKQVTLTEQQADERTLIAKEYCRSRNTQMRHDDQWIRQALYMQKKALAELKTLSPHLYEEAVKNDLGNLPHIIDGPALTSPVKNYDPPDGDYVDTTRTWT</sequence>
<evidence type="ECO:0000256" key="7">
    <source>
        <dbReference type="ARBA" id="ARBA00035192"/>
    </source>
</evidence>
<evidence type="ECO:0000256" key="4">
    <source>
        <dbReference type="ARBA" id="ARBA00022980"/>
    </source>
</evidence>
<keyword evidence="4" id="KW-0689">Ribosomal protein</keyword>
<keyword evidence="3" id="KW-0809">Transit peptide</keyword>
<evidence type="ECO:0000256" key="6">
    <source>
        <dbReference type="ARBA" id="ARBA00023274"/>
    </source>
</evidence>
<dbReference type="PANTHER" id="PTHR13359:SF2">
    <property type="entry name" value="LARGE RIBOSOMAL SUBUNIT PROTEIN ML40"/>
    <property type="match status" value="1"/>
</dbReference>
<organism evidence="9 10">
    <name type="scientific">Mesorhabditis belari</name>
    <dbReference type="NCBI Taxonomy" id="2138241"/>
    <lineage>
        <taxon>Eukaryota</taxon>
        <taxon>Metazoa</taxon>
        <taxon>Ecdysozoa</taxon>
        <taxon>Nematoda</taxon>
        <taxon>Chromadorea</taxon>
        <taxon>Rhabditida</taxon>
        <taxon>Rhabditina</taxon>
        <taxon>Rhabditomorpha</taxon>
        <taxon>Rhabditoidea</taxon>
        <taxon>Rhabditidae</taxon>
        <taxon>Mesorhabditinae</taxon>
        <taxon>Mesorhabditis</taxon>
    </lineage>
</organism>
<evidence type="ECO:0000256" key="8">
    <source>
        <dbReference type="ARBA" id="ARBA00083752"/>
    </source>
</evidence>
<reference evidence="10" key="1">
    <citation type="submission" date="2024-02" db="UniProtKB">
        <authorList>
            <consortium name="WormBaseParasite"/>
        </authorList>
    </citation>
    <scope>IDENTIFICATION</scope>
</reference>
<evidence type="ECO:0000256" key="2">
    <source>
        <dbReference type="ARBA" id="ARBA00009360"/>
    </source>
</evidence>
<comment type="subcellular location">
    <subcellularLocation>
        <location evidence="1">Mitochondrion</location>
    </subcellularLocation>
</comment>
<keyword evidence="5" id="KW-0496">Mitochondrion</keyword>
<dbReference type="Proteomes" id="UP000887575">
    <property type="component" value="Unassembled WGS sequence"/>
</dbReference>
<comment type="similarity">
    <text evidence="2">Belongs to the mitochondrion-specific ribosomal protein mL40 family.</text>
</comment>
<protein>
    <recommendedName>
        <fullName evidence="7">Large ribosomal subunit protein mL40</fullName>
    </recommendedName>
    <alternativeName>
        <fullName evidence="8">39S ribosomal protein L40, mitochondrial</fullName>
    </alternativeName>
</protein>
<evidence type="ECO:0000256" key="1">
    <source>
        <dbReference type="ARBA" id="ARBA00004173"/>
    </source>
</evidence>
<accession>A0AAF3EA88</accession>
<keyword evidence="6" id="KW-0687">Ribonucleoprotein</keyword>
<dbReference type="PANTHER" id="PTHR13359">
    <property type="entry name" value="39S RIBOSOMAL PROTEIN L40, MITOCHONDRIAL"/>
    <property type="match status" value="1"/>
</dbReference>
<evidence type="ECO:0000313" key="10">
    <source>
        <dbReference type="WBParaSite" id="MBELARI_LOCUS10839"/>
    </source>
</evidence>
<dbReference type="InterPro" id="IPR019192">
    <property type="entry name" value="Ribosomal_mL40"/>
</dbReference>
<dbReference type="FunFam" id="6.10.250.3440:FF:000001">
    <property type="entry name" value="Mitochondrial ribosomal protein L40"/>
    <property type="match status" value="1"/>
</dbReference>
<evidence type="ECO:0000313" key="9">
    <source>
        <dbReference type="Proteomes" id="UP000887575"/>
    </source>
</evidence>
<evidence type="ECO:0000256" key="3">
    <source>
        <dbReference type="ARBA" id="ARBA00022946"/>
    </source>
</evidence>
<dbReference type="WBParaSite" id="MBELARI_LOCUS10839">
    <property type="protein sequence ID" value="MBELARI_LOCUS10839"/>
    <property type="gene ID" value="MBELARI_LOCUS10839"/>
</dbReference>
<keyword evidence="9" id="KW-1185">Reference proteome</keyword>
<dbReference type="GO" id="GO:0005762">
    <property type="term" value="C:mitochondrial large ribosomal subunit"/>
    <property type="evidence" value="ECO:0007669"/>
    <property type="project" value="InterPro"/>
</dbReference>
<name>A0AAF3EA88_9BILA</name>
<evidence type="ECO:0000256" key="5">
    <source>
        <dbReference type="ARBA" id="ARBA00023128"/>
    </source>
</evidence>
<proteinExistence type="inferred from homology"/>
<dbReference type="AlphaFoldDB" id="A0AAF3EA88"/>